<evidence type="ECO:0000256" key="3">
    <source>
        <dbReference type="ARBA" id="ARBA00021035"/>
    </source>
</evidence>
<dbReference type="GO" id="GO:0003887">
    <property type="term" value="F:DNA-directed DNA polymerase activity"/>
    <property type="evidence" value="ECO:0007669"/>
    <property type="project" value="UniProtKB-KW"/>
</dbReference>
<evidence type="ECO:0000313" key="15">
    <source>
        <dbReference type="Proteomes" id="UP000324853"/>
    </source>
</evidence>
<reference evidence="14 15" key="1">
    <citation type="submission" date="2019-08" db="EMBL/GenBank/DDBJ databases">
        <title>Bradyrhizobium hipponensis sp. nov., a rhizobium isolated from a Lupinus angustifolius root nodule in Tunisia.</title>
        <authorList>
            <person name="Off K."/>
            <person name="Rejili M."/>
            <person name="Mars M."/>
            <person name="Brachmann A."/>
            <person name="Marin M."/>
        </authorList>
    </citation>
    <scope>NUCLEOTIDE SEQUENCE [LARGE SCALE GENOMIC DNA]</scope>
    <source>
        <strain evidence="14 15">CTAW11</strain>
    </source>
</reference>
<feature type="domain" description="DNA polymerase III beta sliding clamp central" evidence="13">
    <location>
        <begin position="160"/>
        <end position="274"/>
    </location>
</feature>
<evidence type="ECO:0000256" key="5">
    <source>
        <dbReference type="ARBA" id="ARBA00022679"/>
    </source>
</evidence>
<dbReference type="Pfam" id="PF00712">
    <property type="entry name" value="DNA_pol3_beta"/>
    <property type="match status" value="1"/>
</dbReference>
<comment type="caution">
    <text evidence="14">The sequence shown here is derived from an EMBL/GenBank/DDBJ whole genome shotgun (WGS) entry which is preliminary data.</text>
</comment>
<dbReference type="AlphaFoldDB" id="A0A5S4VVT3"/>
<dbReference type="Gene3D" id="3.70.10.10">
    <property type="match status" value="1"/>
</dbReference>
<comment type="similarity">
    <text evidence="2">Belongs to the beta sliding clamp family.</text>
</comment>
<protein>
    <recommendedName>
        <fullName evidence="3">Beta sliding clamp</fullName>
    </recommendedName>
    <alternativeName>
        <fullName evidence="11">Beta-clamp processivity factor</fullName>
    </alternativeName>
    <alternativeName>
        <fullName evidence="10">DNA polymerase III beta sliding clamp subunit</fullName>
    </alternativeName>
</protein>
<keyword evidence="8" id="KW-0239">DNA-directed DNA polymerase</keyword>
<dbReference type="InterPro" id="IPR022637">
    <property type="entry name" value="DNA_polIII_beta_cen"/>
</dbReference>
<evidence type="ECO:0000256" key="7">
    <source>
        <dbReference type="ARBA" id="ARBA00022705"/>
    </source>
</evidence>
<dbReference type="Gene3D" id="3.10.150.10">
    <property type="entry name" value="DNA Polymerase III, subunit A, domain 2"/>
    <property type="match status" value="1"/>
</dbReference>
<organism evidence="14 15">
    <name type="scientific">Bradyrhizobium cytisi</name>
    <dbReference type="NCBI Taxonomy" id="515489"/>
    <lineage>
        <taxon>Bacteria</taxon>
        <taxon>Pseudomonadati</taxon>
        <taxon>Pseudomonadota</taxon>
        <taxon>Alphaproteobacteria</taxon>
        <taxon>Hyphomicrobiales</taxon>
        <taxon>Nitrobacteraceae</taxon>
        <taxon>Bradyrhizobium</taxon>
    </lineage>
</organism>
<accession>A0A5S4VVT3</accession>
<dbReference type="PANTHER" id="PTHR30478:SF0">
    <property type="entry name" value="BETA SLIDING CLAMP"/>
    <property type="match status" value="1"/>
</dbReference>
<dbReference type="InterPro" id="IPR046938">
    <property type="entry name" value="DNA_clamp_sf"/>
</dbReference>
<evidence type="ECO:0000256" key="4">
    <source>
        <dbReference type="ARBA" id="ARBA00022490"/>
    </source>
</evidence>
<dbReference type="CDD" id="cd00140">
    <property type="entry name" value="beta_clamp"/>
    <property type="match status" value="1"/>
</dbReference>
<dbReference type="SUPFAM" id="SSF55979">
    <property type="entry name" value="DNA clamp"/>
    <property type="match status" value="2"/>
</dbReference>
<evidence type="ECO:0000256" key="8">
    <source>
        <dbReference type="ARBA" id="ARBA00022932"/>
    </source>
</evidence>
<feature type="domain" description="DNA polymerase III beta sliding clamp N-terminal" evidence="12">
    <location>
        <begin position="40"/>
        <end position="148"/>
    </location>
</feature>
<dbReference type="EMBL" id="VSSR01000090">
    <property type="protein sequence ID" value="TYL72062.1"/>
    <property type="molecule type" value="Genomic_DNA"/>
</dbReference>
<keyword evidence="7" id="KW-0235">DNA replication</keyword>
<comment type="subcellular location">
    <subcellularLocation>
        <location evidence="1">Cytoplasm</location>
    </subcellularLocation>
</comment>
<evidence type="ECO:0000256" key="6">
    <source>
        <dbReference type="ARBA" id="ARBA00022695"/>
    </source>
</evidence>
<dbReference type="InterPro" id="IPR022634">
    <property type="entry name" value="DNA_polIII_beta_N"/>
</dbReference>
<dbReference type="GO" id="GO:0008408">
    <property type="term" value="F:3'-5' exonuclease activity"/>
    <property type="evidence" value="ECO:0007669"/>
    <property type="project" value="InterPro"/>
</dbReference>
<dbReference type="GO" id="GO:0006271">
    <property type="term" value="P:DNA strand elongation involved in DNA replication"/>
    <property type="evidence" value="ECO:0007669"/>
    <property type="project" value="TreeGrafter"/>
</dbReference>
<sequence>MLSCSIEARHASSAPGAISSSRRSRAAKMAGLIKTLSGSLAAALGLAALPVRERESQRTPALGAVRLTANGDCLSVAATSIDGSIRTGVEASAEGEMAVPLERLSSLVRHLPADAEITIAADDKGATISLGRSRFRLPVIPLVDLPQMFGLGEITGAIELEAKIARDLFARPAFAITQEEARYVFRGICLYNAATNLVAGASDGVRACFVCTPAATSLSVDRSLIVHCDVAKIIVRLLTNATGKVVLRRSDRLFGLDGANFALATKLIDATFPDCERATAGERPNSVLVDRTTLSESLARFKAVADPLVKTQRVILRWGADGLRLNSHDNVEDLTAEAVGDAVTAIQLPHLLDLVGSVRGDSIRLATKDADSIIAVTDPDDASFAAFQSSLRVG</sequence>
<evidence type="ECO:0000256" key="11">
    <source>
        <dbReference type="ARBA" id="ARBA00033276"/>
    </source>
</evidence>
<evidence type="ECO:0000259" key="12">
    <source>
        <dbReference type="Pfam" id="PF00712"/>
    </source>
</evidence>
<keyword evidence="9" id="KW-0238">DNA-binding</keyword>
<keyword evidence="15" id="KW-1185">Reference proteome</keyword>
<evidence type="ECO:0000256" key="2">
    <source>
        <dbReference type="ARBA" id="ARBA00010752"/>
    </source>
</evidence>
<gene>
    <name evidence="14" type="ORF">FXB38_39235</name>
</gene>
<evidence type="ECO:0000256" key="9">
    <source>
        <dbReference type="ARBA" id="ARBA00023125"/>
    </source>
</evidence>
<dbReference type="PANTHER" id="PTHR30478">
    <property type="entry name" value="DNA POLYMERASE III SUBUNIT BETA"/>
    <property type="match status" value="1"/>
</dbReference>
<evidence type="ECO:0000313" key="14">
    <source>
        <dbReference type="EMBL" id="TYL72062.1"/>
    </source>
</evidence>
<keyword evidence="4" id="KW-0963">Cytoplasm</keyword>
<name>A0A5S4VVT3_9BRAD</name>
<keyword evidence="5" id="KW-0808">Transferase</keyword>
<dbReference type="Proteomes" id="UP000324853">
    <property type="component" value="Unassembled WGS sequence"/>
</dbReference>
<evidence type="ECO:0000256" key="1">
    <source>
        <dbReference type="ARBA" id="ARBA00004496"/>
    </source>
</evidence>
<dbReference type="GO" id="GO:0005737">
    <property type="term" value="C:cytoplasm"/>
    <property type="evidence" value="ECO:0007669"/>
    <property type="project" value="UniProtKB-SubCell"/>
</dbReference>
<dbReference type="Pfam" id="PF02767">
    <property type="entry name" value="DNA_pol3_beta_2"/>
    <property type="match status" value="1"/>
</dbReference>
<dbReference type="OrthoDB" id="8196060at2"/>
<keyword evidence="6" id="KW-0548">Nucleotidyltransferase</keyword>
<dbReference type="GO" id="GO:0009360">
    <property type="term" value="C:DNA polymerase III complex"/>
    <property type="evidence" value="ECO:0007669"/>
    <property type="project" value="InterPro"/>
</dbReference>
<dbReference type="SMART" id="SM00480">
    <property type="entry name" value="POL3Bc"/>
    <property type="match status" value="1"/>
</dbReference>
<evidence type="ECO:0000259" key="13">
    <source>
        <dbReference type="Pfam" id="PF02767"/>
    </source>
</evidence>
<dbReference type="InterPro" id="IPR001001">
    <property type="entry name" value="DNA_polIII_beta"/>
</dbReference>
<proteinExistence type="inferred from homology"/>
<dbReference type="GO" id="GO:0003677">
    <property type="term" value="F:DNA binding"/>
    <property type="evidence" value="ECO:0007669"/>
    <property type="project" value="UniProtKB-KW"/>
</dbReference>
<evidence type="ECO:0000256" key="10">
    <source>
        <dbReference type="ARBA" id="ARBA00030988"/>
    </source>
</evidence>